<dbReference type="SUPFAM" id="SSF81665">
    <property type="entry name" value="Calcium ATPase, transmembrane domain M"/>
    <property type="match status" value="1"/>
</dbReference>
<feature type="transmembrane region" description="Helical" evidence="1">
    <location>
        <begin position="809"/>
        <end position="832"/>
    </location>
</feature>
<keyword evidence="1" id="KW-1133">Transmembrane helix</keyword>
<feature type="transmembrane region" description="Helical" evidence="1">
    <location>
        <begin position="100"/>
        <end position="124"/>
    </location>
</feature>
<feature type="transmembrane region" description="Helical" evidence="1">
    <location>
        <begin position="192"/>
        <end position="211"/>
    </location>
</feature>
<feature type="transmembrane region" description="Helical" evidence="1">
    <location>
        <begin position="73"/>
        <end position="94"/>
    </location>
</feature>
<feature type="transmembrane region" description="Helical" evidence="1">
    <location>
        <begin position="644"/>
        <end position="664"/>
    </location>
</feature>
<dbReference type="STRING" id="1798396.A2973_00535"/>
<dbReference type="Proteomes" id="UP000176409">
    <property type="component" value="Unassembled WGS sequence"/>
</dbReference>
<keyword evidence="1" id="KW-0472">Membrane</keyword>
<feature type="transmembrane region" description="Helical" evidence="1">
    <location>
        <begin position="769"/>
        <end position="788"/>
    </location>
</feature>
<dbReference type="PANTHER" id="PTHR37422">
    <property type="entry name" value="TEICHURONIC ACID BIOSYNTHESIS PROTEIN TUAE"/>
    <property type="match status" value="1"/>
</dbReference>
<feature type="transmembrane region" description="Helical" evidence="1">
    <location>
        <begin position="897"/>
        <end position="914"/>
    </location>
</feature>
<gene>
    <name evidence="2" type="ORF">A2973_00535</name>
</gene>
<organism evidence="2 3">
    <name type="scientific">Candidatus Gottesmanbacteria bacterium RIFCSPLOWO2_01_FULL_49_10</name>
    <dbReference type="NCBI Taxonomy" id="1798396"/>
    <lineage>
        <taxon>Bacteria</taxon>
        <taxon>Candidatus Gottesmaniibacteriota</taxon>
    </lineage>
</organism>
<dbReference type="PANTHER" id="PTHR37422:SF13">
    <property type="entry name" value="LIPOPOLYSACCHARIDE BIOSYNTHESIS PROTEIN PA4999-RELATED"/>
    <property type="match status" value="1"/>
</dbReference>
<feature type="transmembrane region" description="Helical" evidence="1">
    <location>
        <begin position="871"/>
        <end position="891"/>
    </location>
</feature>
<feature type="transmembrane region" description="Helical" evidence="1">
    <location>
        <begin position="723"/>
        <end position="749"/>
    </location>
</feature>
<feature type="transmembrane region" description="Helical" evidence="1">
    <location>
        <begin position="520"/>
        <end position="541"/>
    </location>
</feature>
<feature type="transmembrane region" description="Helical" evidence="1">
    <location>
        <begin position="838"/>
        <end position="859"/>
    </location>
</feature>
<feature type="transmembrane region" description="Helical" evidence="1">
    <location>
        <begin position="553"/>
        <end position="576"/>
    </location>
</feature>
<feature type="transmembrane region" description="Helical" evidence="1">
    <location>
        <begin position="218"/>
        <end position="251"/>
    </location>
</feature>
<protein>
    <recommendedName>
        <fullName evidence="4">Glycosyltransferase RgtA/B/C/D-like domain-containing protein</fullName>
    </recommendedName>
</protein>
<dbReference type="EMBL" id="MFJZ01000058">
    <property type="protein sequence ID" value="OGG29076.1"/>
    <property type="molecule type" value="Genomic_DNA"/>
</dbReference>
<name>A0A1F6AWL9_9BACT</name>
<dbReference type="InterPro" id="IPR051533">
    <property type="entry name" value="WaaL-like"/>
</dbReference>
<feature type="transmembrane region" description="Helical" evidence="1">
    <location>
        <begin position="694"/>
        <end position="716"/>
    </location>
</feature>
<feature type="transmembrane region" description="Helical" evidence="1">
    <location>
        <begin position="462"/>
        <end position="481"/>
    </location>
</feature>
<feature type="transmembrane region" description="Helical" evidence="1">
    <location>
        <begin position="493"/>
        <end position="514"/>
    </location>
</feature>
<dbReference type="AlphaFoldDB" id="A0A1F6AWL9"/>
<accession>A0A1F6AWL9</accession>
<feature type="transmembrane region" description="Helical" evidence="1">
    <location>
        <begin position="926"/>
        <end position="945"/>
    </location>
</feature>
<sequence length="1058" mass="118744">MKKLFQFCKANVLFLLTLALLVFIPLYPKLPLVDIRHTWVYVRIEDFVVVFVLFFWGITALRHKNSLITPLTVPILLFWFIGAVATIHGILLVFPNLGDVHGNVAFLSMLRRIEYMSLFFVAFSAMRDKRFLPWVLVALTVTVLGVTLYGIGQKYVGFPAFLTMNEEFAKGIPIRLSGLSRVSSTFSGHYDLAAYLVLVLPILVSMVFGIRNWVARGVLVVSALLGFIVMVMTVSRISLLALVAAVGLVVFVQKKKLVLVSLPIIMLVALIMVSISPSIVERFGSTVKEIDVLVDAATGEAVGHSTNVSNTYFAQKTVRQLFSSNITNIYAHASSSAALVIPYTLLEADPVLFIEPNAPTGENLPQGTGYINLSLSPVTRKLGHFYFEPILKVATTSADVYVINGNFLLKKVLAYDLSFTTRFQGEWPRAMDTFRRNILFGSGYGSVGLAVDNSYLRMLAEVGLLGFGTFLAIFALTVMYIRKTLPDVNDYKTRSFIIGFVAGVGGLAINAFFIDVFEASKVAFVLWLLFGVTLGTLHLYGRRVLDLYKLLKAALMSPIAVVFYLLIFTVVLYSSIMRNNFVGDDFTWFRWAADCGSNEVSQRCNVNVQTIVRYFTQADGFFYRPGAKIYFLIMYWVFWLNQSIYHAVSVALHFGVTLLVFLLARKVLRSSWLGALASFAFLMLSGHAEPIFWVSATGFLFTAFFSLSSLLSYISWQDQGKRVYFLLTLVFFVLSLLFHELGIVTPLFYLLYSLSSEGWGEMRKRVGNVRHGLLFVPIPIYLAVRYLASSHWLSGDYNYNLLKLPFNAIGNAIGYASLGVLGPVSLPIVQIIRSAARSHMIVAAVGVMAIGFGSIWAWKRYEGMMGKEDKRIWFFGVGFFLISLLPFIGLGNMTSRYSYLSSVAVALLLVYLLKKTYLFLLGNGRAIAVLIVIIISSTFGLFQLIQHQQMQSDWYDAGEATRKFVVAMDRAYEDYWKSEPMEFHFVNVPIRVGEAWVFPVGLPDALWLVFRNPNIRVFSWPTVVAAFDAVDYDAKNQKVFEFVSSGELIERRKLRISQ</sequence>
<evidence type="ECO:0000256" key="1">
    <source>
        <dbReference type="SAM" id="Phobius"/>
    </source>
</evidence>
<proteinExistence type="predicted"/>
<dbReference type="InterPro" id="IPR023298">
    <property type="entry name" value="ATPase_P-typ_TM_dom_sf"/>
</dbReference>
<evidence type="ECO:0000313" key="3">
    <source>
        <dbReference type="Proteomes" id="UP000176409"/>
    </source>
</evidence>
<keyword evidence="1" id="KW-0812">Transmembrane</keyword>
<evidence type="ECO:0008006" key="4">
    <source>
        <dbReference type="Google" id="ProtNLM"/>
    </source>
</evidence>
<reference evidence="2 3" key="1">
    <citation type="journal article" date="2016" name="Nat. Commun.">
        <title>Thousands of microbial genomes shed light on interconnected biogeochemical processes in an aquifer system.</title>
        <authorList>
            <person name="Anantharaman K."/>
            <person name="Brown C.T."/>
            <person name="Hug L.A."/>
            <person name="Sharon I."/>
            <person name="Castelle C.J."/>
            <person name="Probst A.J."/>
            <person name="Thomas B.C."/>
            <person name="Singh A."/>
            <person name="Wilkins M.J."/>
            <person name="Karaoz U."/>
            <person name="Brodie E.L."/>
            <person name="Williams K.H."/>
            <person name="Hubbard S.S."/>
            <person name="Banfield J.F."/>
        </authorList>
    </citation>
    <scope>NUCLEOTIDE SEQUENCE [LARGE SCALE GENOMIC DNA]</scope>
</reference>
<comment type="caution">
    <text evidence="2">The sequence shown here is derived from an EMBL/GenBank/DDBJ whole genome shotgun (WGS) entry which is preliminary data.</text>
</comment>
<evidence type="ECO:0000313" key="2">
    <source>
        <dbReference type="EMBL" id="OGG29076.1"/>
    </source>
</evidence>
<feature type="transmembrane region" description="Helical" evidence="1">
    <location>
        <begin position="40"/>
        <end position="61"/>
    </location>
</feature>
<feature type="transmembrane region" description="Helical" evidence="1">
    <location>
        <begin position="12"/>
        <end position="28"/>
    </location>
</feature>
<feature type="transmembrane region" description="Helical" evidence="1">
    <location>
        <begin position="257"/>
        <end position="280"/>
    </location>
</feature>
<feature type="transmembrane region" description="Helical" evidence="1">
    <location>
        <begin position="131"/>
        <end position="152"/>
    </location>
</feature>